<dbReference type="AlphaFoldDB" id="A0A061CRQ0"/>
<dbReference type="GeneID" id="74353980"/>
<evidence type="ECO:0000256" key="1">
    <source>
        <dbReference type="SAM" id="MobiDB-lite"/>
    </source>
</evidence>
<accession>A0A061CRQ0</accession>
<name>A0A061CRQ0_LACDL</name>
<dbReference type="OrthoDB" id="2314522at2"/>
<dbReference type="EMBL" id="CP031023">
    <property type="protein sequence ID" value="AZA16899.1"/>
    <property type="molecule type" value="Genomic_DNA"/>
</dbReference>
<sequence>MSRNIHTGINPHRRPRNASNAKERVAHAAAIISFLNQAAKDENK</sequence>
<organism evidence="2">
    <name type="scientific">Lactobacillus delbrueckii subsp. lactis</name>
    <dbReference type="NCBI Taxonomy" id="29397"/>
    <lineage>
        <taxon>Bacteria</taxon>
        <taxon>Bacillati</taxon>
        <taxon>Bacillota</taxon>
        <taxon>Bacilli</taxon>
        <taxon>Lactobacillales</taxon>
        <taxon>Lactobacillaceae</taxon>
        <taxon>Lactobacillus</taxon>
    </lineage>
</organism>
<gene>
    <name evidence="2" type="ORF">DQL93_10830</name>
</gene>
<proteinExistence type="predicted"/>
<reference evidence="2" key="1">
    <citation type="submission" date="2018-07" db="EMBL/GenBank/DDBJ databases">
        <authorList>
            <person name="Somerville V."/>
        </authorList>
    </citation>
    <scope>NUCLEOTIDE SEQUENCE</scope>
    <source>
        <strain evidence="2">NWC_2_2</strain>
    </source>
</reference>
<feature type="region of interest" description="Disordered" evidence="1">
    <location>
        <begin position="1"/>
        <end position="23"/>
    </location>
</feature>
<dbReference type="RefSeq" id="WP_003616231.1">
    <property type="nucleotide sequence ID" value="NZ_BJLK01000006.1"/>
</dbReference>
<evidence type="ECO:0000313" key="2">
    <source>
        <dbReference type="EMBL" id="AZA16899.1"/>
    </source>
</evidence>
<protein>
    <submittedName>
        <fullName evidence="2">Uncharacterized protein</fullName>
    </submittedName>
</protein>